<evidence type="ECO:0000259" key="2">
    <source>
        <dbReference type="Pfam" id="PF07971"/>
    </source>
</evidence>
<gene>
    <name evidence="3" type="ORF">B2J93_5902</name>
</gene>
<protein>
    <recommendedName>
        <fullName evidence="2">Glycosyl hydrolase family 92 domain-containing protein</fullName>
    </recommendedName>
</protein>
<dbReference type="GO" id="GO:0000224">
    <property type="term" value="F:peptide-N4-(N-acetyl-beta-glucosaminyl)asparagine amidase activity"/>
    <property type="evidence" value="ECO:0007669"/>
    <property type="project" value="TreeGrafter"/>
</dbReference>
<dbReference type="Gene3D" id="1.20.1050.60">
    <property type="entry name" value="alpha-1,2-mannosidase"/>
    <property type="match status" value="1"/>
</dbReference>
<dbReference type="Pfam" id="PF07971">
    <property type="entry name" value="Glyco_hydro_92"/>
    <property type="match status" value="2"/>
</dbReference>
<sequence>MIEIWRFDGHLPAGRSSNYNGRSQGRSNADNVLADAYVMGVRGGVHWNDGYAAMVKDAEVTPPNTNPLVPMAPDASTKEGRGALPDWLQYDFITPTYTRTVSRAVEYAYNDFSLFQVSKGLGKAGDAASYWGEAYCQSSAWGYSWAGVHDMGKIIDLIGGANTTLRRLQTVLSIGADPHTRKGIIYDATDEPTFNVPYLCNYVGRQDRSVYQTRGVAKRNYKTGVQVLAGNSDADAMQTWILRNTLSPEPLQQFRQHMRVSRDQVDENGSQAHRVQGSQLRHLRNADRLGERHLRGPRPSALQAPSFREPPPISSKSSVLLPTDHLQLEDWHPTSIPRKLSRVTGDLICGCASFDLDTSREKRAQTRRIMASMAPVAPWVGSDEPYRESSEDTYRSHSWQGTMDKTRKLETMGRMLPTFVSSSLQ</sequence>
<dbReference type="EMBL" id="MZNU01000395">
    <property type="protein sequence ID" value="OWO98425.1"/>
    <property type="molecule type" value="Genomic_DNA"/>
</dbReference>
<feature type="domain" description="Glycosyl hydrolase family 92" evidence="2">
    <location>
        <begin position="132"/>
        <end position="243"/>
    </location>
</feature>
<keyword evidence="4" id="KW-1185">Reference proteome</keyword>
<evidence type="ECO:0000313" key="3">
    <source>
        <dbReference type="EMBL" id="OWO98425.1"/>
    </source>
</evidence>
<proteinExistence type="predicted"/>
<reference evidence="3 4" key="1">
    <citation type="submission" date="2017-04" db="EMBL/GenBank/DDBJ databases">
        <title>Draft genome sequence of Marssonina coronaria NL1: causal agent of apple blotch.</title>
        <authorList>
            <person name="Cheng Q."/>
        </authorList>
    </citation>
    <scope>NUCLEOTIDE SEQUENCE [LARGE SCALE GENOMIC DNA]</scope>
    <source>
        <strain evidence="3 4">NL1</strain>
    </source>
</reference>
<dbReference type="InterPro" id="IPR050883">
    <property type="entry name" value="PNGase"/>
</dbReference>
<name>A0A218YUH5_9HELO</name>
<dbReference type="GO" id="GO:0005634">
    <property type="term" value="C:nucleus"/>
    <property type="evidence" value="ECO:0007669"/>
    <property type="project" value="TreeGrafter"/>
</dbReference>
<dbReference type="AlphaFoldDB" id="A0A218YUH5"/>
<dbReference type="Proteomes" id="UP000242519">
    <property type="component" value="Unassembled WGS sequence"/>
</dbReference>
<dbReference type="OrthoDB" id="449263at2759"/>
<comment type="caution">
    <text evidence="3">The sequence shown here is derived from an EMBL/GenBank/DDBJ whole genome shotgun (WGS) entry which is preliminary data.</text>
</comment>
<accession>A0A218YUH5</accession>
<dbReference type="PANTHER" id="PTHR12143">
    <property type="entry name" value="PEPTIDE N-GLYCANASE PNGASE -RELATED"/>
    <property type="match status" value="1"/>
</dbReference>
<feature type="domain" description="Glycosyl hydrolase family 92" evidence="2">
    <location>
        <begin position="1"/>
        <end position="131"/>
    </location>
</feature>
<dbReference type="InParanoid" id="A0A218YUH5"/>
<evidence type="ECO:0000256" key="1">
    <source>
        <dbReference type="SAM" id="MobiDB-lite"/>
    </source>
</evidence>
<organism evidence="3 4">
    <name type="scientific">Diplocarpon coronariae</name>
    <dbReference type="NCBI Taxonomy" id="2795749"/>
    <lineage>
        <taxon>Eukaryota</taxon>
        <taxon>Fungi</taxon>
        <taxon>Dikarya</taxon>
        <taxon>Ascomycota</taxon>
        <taxon>Pezizomycotina</taxon>
        <taxon>Leotiomycetes</taxon>
        <taxon>Helotiales</taxon>
        <taxon>Drepanopezizaceae</taxon>
        <taxon>Diplocarpon</taxon>
    </lineage>
</organism>
<dbReference type="GO" id="GO:0006516">
    <property type="term" value="P:glycoprotein catabolic process"/>
    <property type="evidence" value="ECO:0007669"/>
    <property type="project" value="TreeGrafter"/>
</dbReference>
<dbReference type="Gene3D" id="1.20.1610.10">
    <property type="entry name" value="alpha-1,2-mannosidases domains"/>
    <property type="match status" value="2"/>
</dbReference>
<evidence type="ECO:0000313" key="4">
    <source>
        <dbReference type="Proteomes" id="UP000242519"/>
    </source>
</evidence>
<dbReference type="Gene3D" id="3.30.2080.10">
    <property type="entry name" value="GH92 mannosidase domain"/>
    <property type="match status" value="1"/>
</dbReference>
<dbReference type="PANTHER" id="PTHR12143:SF38">
    <property type="entry name" value="ALPHA-1,2-MANNOSIDASE FAMILY PROTEIN (AFU_ORTHOLOGUE AFUA_5G10520)"/>
    <property type="match status" value="1"/>
</dbReference>
<feature type="region of interest" description="Disordered" evidence="1">
    <location>
        <begin position="290"/>
        <end position="315"/>
    </location>
</feature>
<dbReference type="GO" id="GO:0005829">
    <property type="term" value="C:cytosol"/>
    <property type="evidence" value="ECO:0007669"/>
    <property type="project" value="TreeGrafter"/>
</dbReference>
<dbReference type="STRING" id="503106.A0A218YUH5"/>
<dbReference type="InterPro" id="IPR012939">
    <property type="entry name" value="Glyco_hydro_92"/>
</dbReference>